<feature type="domain" description="FAD-binding PCMH-type" evidence="3">
    <location>
        <begin position="37"/>
        <end position="166"/>
    </location>
</feature>
<feature type="non-terminal residue" evidence="4">
    <location>
        <position position="166"/>
    </location>
</feature>
<dbReference type="RefSeq" id="WP_042730886.1">
    <property type="nucleotide sequence ID" value="NZ_JXNZ01000157.1"/>
</dbReference>
<dbReference type="GO" id="GO:0004458">
    <property type="term" value="F:D-lactate dehydrogenase (cytochrome) activity"/>
    <property type="evidence" value="ECO:0007669"/>
    <property type="project" value="TreeGrafter"/>
</dbReference>
<dbReference type="InterPro" id="IPR016169">
    <property type="entry name" value="FAD-bd_PCMH_sub2"/>
</dbReference>
<evidence type="ECO:0000313" key="4">
    <source>
        <dbReference type="EMBL" id="KIQ58279.1"/>
    </source>
</evidence>
<dbReference type="Proteomes" id="UP000032101">
    <property type="component" value="Unassembled WGS sequence"/>
</dbReference>
<comment type="caution">
    <text evidence="4">The sequence shown here is derived from an EMBL/GenBank/DDBJ whole genome shotgun (WGS) entry which is preliminary data.</text>
</comment>
<comment type="similarity">
    <text evidence="1">Belongs to the FAD-binding oxidoreductase/transferase type 4 family.</text>
</comment>
<evidence type="ECO:0000256" key="1">
    <source>
        <dbReference type="ARBA" id="ARBA00008000"/>
    </source>
</evidence>
<organism evidence="4 5">
    <name type="scientific">Pseudomonas fluorescens</name>
    <dbReference type="NCBI Taxonomy" id="294"/>
    <lineage>
        <taxon>Bacteria</taxon>
        <taxon>Pseudomonadati</taxon>
        <taxon>Pseudomonadota</taxon>
        <taxon>Gammaproteobacteria</taxon>
        <taxon>Pseudomonadales</taxon>
        <taxon>Pseudomonadaceae</taxon>
        <taxon>Pseudomonas</taxon>
    </lineage>
</organism>
<gene>
    <name evidence="4" type="ORF">RL74_16620</name>
</gene>
<dbReference type="GO" id="GO:1903457">
    <property type="term" value="P:lactate catabolic process"/>
    <property type="evidence" value="ECO:0007669"/>
    <property type="project" value="TreeGrafter"/>
</dbReference>
<protein>
    <submittedName>
        <fullName evidence="4">4Fe-4S ferredoxin</fullName>
    </submittedName>
</protein>
<dbReference type="FunFam" id="3.30.43.10:FF:000018">
    <property type="entry name" value="D-lactate dehydrogenase (Dld)"/>
    <property type="match status" value="1"/>
</dbReference>
<reference evidence="4 5" key="1">
    <citation type="submission" date="2015-01" db="EMBL/GenBank/DDBJ databases">
        <title>Draft Genome Sequence of the Biocontrol and Plant Growth-Promoting Rhizobacteria (PGPR) Pseudomonas fluorescens UM270.</title>
        <authorList>
            <person name="Hernandez-Salmeron J.E."/>
            <person name="Santoyo G."/>
            <person name="Moreno-Hagelsieb G."/>
            <person name="Hernandez-Leon R."/>
        </authorList>
    </citation>
    <scope>NUCLEOTIDE SEQUENCE [LARGE SCALE GENOMIC DNA]</scope>
    <source>
        <strain evidence="4 5">UM270</strain>
    </source>
</reference>
<name>A0A0D0P7X5_PSEFL</name>
<dbReference type="InterPro" id="IPR016166">
    <property type="entry name" value="FAD-bd_PCMH"/>
</dbReference>
<dbReference type="PROSITE" id="PS51387">
    <property type="entry name" value="FAD_PCMH"/>
    <property type="match status" value="1"/>
</dbReference>
<dbReference type="InterPro" id="IPR036318">
    <property type="entry name" value="FAD-bd_PCMH-like_sf"/>
</dbReference>
<keyword evidence="2" id="KW-0285">Flavoprotein</keyword>
<dbReference type="OrthoDB" id="9811557at2"/>
<evidence type="ECO:0000313" key="5">
    <source>
        <dbReference type="Proteomes" id="UP000032101"/>
    </source>
</evidence>
<dbReference type="PANTHER" id="PTHR11748">
    <property type="entry name" value="D-LACTATE DEHYDROGENASE"/>
    <property type="match status" value="1"/>
</dbReference>
<dbReference type="EMBL" id="JXNZ01000157">
    <property type="protein sequence ID" value="KIQ58279.1"/>
    <property type="molecule type" value="Genomic_DNA"/>
</dbReference>
<dbReference type="GO" id="GO:0071949">
    <property type="term" value="F:FAD binding"/>
    <property type="evidence" value="ECO:0007669"/>
    <property type="project" value="InterPro"/>
</dbReference>
<dbReference type="InterPro" id="IPR006094">
    <property type="entry name" value="Oxid_FAD_bind_N"/>
</dbReference>
<dbReference type="Gene3D" id="3.30.465.10">
    <property type="match status" value="1"/>
</dbReference>
<accession>A0A0D0P7X5</accession>
<dbReference type="SUPFAM" id="SSF56176">
    <property type="entry name" value="FAD-binding/transporter-associated domain-like"/>
    <property type="match status" value="1"/>
</dbReference>
<dbReference type="PATRIC" id="fig|294.124.peg.3427"/>
<proteinExistence type="inferred from homology"/>
<sequence length="166" mass="17778">MTLPAAFLHDVHQLIPAKRRFDDPLSTLAFGTDASFYRLIPKLVVRVETEDEVVALLQLAQRDQVPVTFRAAGTSLSGQAISDSVLIVLGDNWNDREIRGQGTQIRLQPGVIGAQANAWLAPFGRKIGPDPASINACKIGGIVANNASGMCCGTAQNTYHTLAGIR</sequence>
<dbReference type="PANTHER" id="PTHR11748:SF111">
    <property type="entry name" value="D-LACTATE DEHYDROGENASE, MITOCHONDRIAL-RELATED"/>
    <property type="match status" value="1"/>
</dbReference>
<keyword evidence="2" id="KW-0274">FAD</keyword>
<dbReference type="AlphaFoldDB" id="A0A0D0P7X5"/>
<evidence type="ECO:0000259" key="3">
    <source>
        <dbReference type="PROSITE" id="PS51387"/>
    </source>
</evidence>
<dbReference type="GO" id="GO:0008720">
    <property type="term" value="F:D-lactate dehydrogenase (NAD+) activity"/>
    <property type="evidence" value="ECO:0007669"/>
    <property type="project" value="TreeGrafter"/>
</dbReference>
<evidence type="ECO:0000256" key="2">
    <source>
        <dbReference type="ARBA" id="ARBA00022827"/>
    </source>
</evidence>
<dbReference type="Pfam" id="PF01565">
    <property type="entry name" value="FAD_binding_4"/>
    <property type="match status" value="1"/>
</dbReference>